<dbReference type="EMBL" id="CP051151">
    <property type="protein sequence ID" value="QLY40161.1"/>
    <property type="molecule type" value="Genomic_DNA"/>
</dbReference>
<dbReference type="RefSeq" id="WP_312030987.1">
    <property type="nucleotide sequence ID" value="NZ_CP051151.1"/>
</dbReference>
<keyword evidence="2" id="KW-1185">Reference proteome</keyword>
<evidence type="ECO:0000313" key="2">
    <source>
        <dbReference type="Proteomes" id="UP000512167"/>
    </source>
</evidence>
<gene>
    <name evidence="1" type="ORF">HF295_04505</name>
</gene>
<dbReference type="Proteomes" id="UP000512167">
    <property type="component" value="Chromosome"/>
</dbReference>
<proteinExistence type="predicted"/>
<dbReference type="AlphaFoldDB" id="A0A7L6N3N6"/>
<accession>A0A7L6N3N6</accession>
<reference evidence="1 2" key="1">
    <citation type="submission" date="2020-04" db="EMBL/GenBank/DDBJ databases">
        <authorList>
            <person name="Zheng R.K."/>
            <person name="Sun C.M."/>
        </authorList>
    </citation>
    <scope>NUCLEOTIDE SEQUENCE [LARGE SCALE GENOMIC DNA]</scope>
    <source>
        <strain evidence="2">zrk29</strain>
    </source>
</reference>
<evidence type="ECO:0000313" key="1">
    <source>
        <dbReference type="EMBL" id="QLY40161.1"/>
    </source>
</evidence>
<sequence>MTTLESILLVTNVLTLVLYVSSKYKEGTNLSTIIKEVKDDIKSSSEVVSDLVSKATDIVFDESIQKTIKEFIMIVEEKNQIAKEKGESFLMGNEKKHAVIKRLSEWVANLSGSTEKAIGFVEDNQSKIESIIDDYISFSNKMHGKSTLSEAEKIIADRLNYKCE</sequence>
<dbReference type="KEGG" id="tbk:HF295_04505"/>
<protein>
    <submittedName>
        <fullName evidence="1">Uncharacterized protein</fullName>
    </submittedName>
</protein>
<name>A0A7L6N3N6_9MOLU</name>
<organism evidence="1 2">
    <name type="scientific">Hujiaoplasma nucleasis</name>
    <dbReference type="NCBI Taxonomy" id="2725268"/>
    <lineage>
        <taxon>Bacteria</taxon>
        <taxon>Bacillati</taxon>
        <taxon>Mycoplasmatota</taxon>
        <taxon>Mollicutes</taxon>
        <taxon>Candidatus Izemoplasmatales</taxon>
        <taxon>Hujiaoplasmataceae</taxon>
        <taxon>Hujiaoplasma</taxon>
    </lineage>
</organism>